<reference evidence="1 2" key="1">
    <citation type="submission" date="2020-08" db="EMBL/GenBank/DDBJ databases">
        <title>Genomic Encyclopedia of Type Strains, Phase IV (KMG-IV): sequencing the most valuable type-strain genomes for metagenomic binning, comparative biology and taxonomic classification.</title>
        <authorList>
            <person name="Goeker M."/>
        </authorList>
    </citation>
    <scope>NUCLEOTIDE SEQUENCE [LARGE SCALE GENOMIC DNA]</scope>
    <source>
        <strain evidence="1 2">DSM 27471</strain>
    </source>
</reference>
<organism evidence="1 2">
    <name type="scientific">Microbacter margulisiae</name>
    <dbReference type="NCBI Taxonomy" id="1350067"/>
    <lineage>
        <taxon>Bacteria</taxon>
        <taxon>Pseudomonadati</taxon>
        <taxon>Bacteroidota</taxon>
        <taxon>Bacteroidia</taxon>
        <taxon>Bacteroidales</taxon>
        <taxon>Porphyromonadaceae</taxon>
        <taxon>Microbacter</taxon>
    </lineage>
</organism>
<evidence type="ECO:0008006" key="3">
    <source>
        <dbReference type="Google" id="ProtNLM"/>
    </source>
</evidence>
<dbReference type="PANTHER" id="PTHR40590">
    <property type="entry name" value="CYTOPLASMIC PROTEIN-RELATED"/>
    <property type="match status" value="1"/>
</dbReference>
<evidence type="ECO:0000313" key="2">
    <source>
        <dbReference type="Proteomes" id="UP000544222"/>
    </source>
</evidence>
<accession>A0A7W5H3H1</accession>
<evidence type="ECO:0000313" key="1">
    <source>
        <dbReference type="EMBL" id="MBB3188584.1"/>
    </source>
</evidence>
<dbReference type="PROSITE" id="PS51257">
    <property type="entry name" value="PROKAR_LIPOPROTEIN"/>
    <property type="match status" value="1"/>
</dbReference>
<sequence length="303" mass="34157">MNKRVSFVAVIVWMVAGCANAQLLWKISGNGLVKPSYLFGTHHLIDKDRIKGFDQILALSGKADAVVGEMDLNNPDIKATMEEAEMMQDTTLKELLTPQDYAMVDYEFKNLMQVGLSQLGNVKPMLLDMMFSVMMYTKMMGFSKQPEGVDVIFQKNAEANHKKVIGLETPEQEANILFNTIPLERQADILMNDIKHSQQGLEQVNELTTAYLAGNMVRVETLNDEDDSLTPAEKQLMFDDRNAAWMKELPGLIKKQSCFIDVGFIHLIGKSGLIHQLRKLGYTVEPLLLQEKYIHKVAPGYNN</sequence>
<keyword evidence="2" id="KW-1185">Reference proteome</keyword>
<dbReference type="RefSeq" id="WP_183414330.1">
    <property type="nucleotide sequence ID" value="NZ_JACHYB010000002.1"/>
</dbReference>
<dbReference type="EMBL" id="JACHYB010000002">
    <property type="protein sequence ID" value="MBB3188584.1"/>
    <property type="molecule type" value="Genomic_DNA"/>
</dbReference>
<dbReference type="AlphaFoldDB" id="A0A7W5H3H1"/>
<dbReference type="InterPro" id="IPR002816">
    <property type="entry name" value="TraB/PrgY/GumN_fam"/>
</dbReference>
<dbReference type="InterPro" id="IPR047111">
    <property type="entry name" value="YbaP-like"/>
</dbReference>
<comment type="caution">
    <text evidence="1">The sequence shown here is derived from an EMBL/GenBank/DDBJ whole genome shotgun (WGS) entry which is preliminary data.</text>
</comment>
<proteinExistence type="predicted"/>
<name>A0A7W5H3H1_9PORP</name>
<dbReference type="Pfam" id="PF01963">
    <property type="entry name" value="TraB_PrgY_gumN"/>
    <property type="match status" value="1"/>
</dbReference>
<dbReference type="PANTHER" id="PTHR40590:SF1">
    <property type="entry name" value="CYTOPLASMIC PROTEIN"/>
    <property type="match status" value="1"/>
</dbReference>
<protein>
    <recommendedName>
        <fullName evidence="3">TraB/GumN family protein</fullName>
    </recommendedName>
</protein>
<dbReference type="Proteomes" id="UP000544222">
    <property type="component" value="Unassembled WGS sequence"/>
</dbReference>
<dbReference type="CDD" id="cd14789">
    <property type="entry name" value="Tiki"/>
    <property type="match status" value="1"/>
</dbReference>
<gene>
    <name evidence="1" type="ORF">FHX64_002782</name>
</gene>